<comment type="cofactor">
    <cofactor evidence="1">
        <name>Zn(2+)</name>
        <dbReference type="ChEBI" id="CHEBI:29105"/>
    </cofactor>
</comment>
<dbReference type="InterPro" id="IPR024087">
    <property type="entry name" value="Creatininase-like_sf"/>
</dbReference>
<evidence type="ECO:0000256" key="2">
    <source>
        <dbReference type="ARBA" id="ARBA00022723"/>
    </source>
</evidence>
<dbReference type="Gene3D" id="3.40.50.10310">
    <property type="entry name" value="Creatininase"/>
    <property type="match status" value="1"/>
</dbReference>
<organism evidence="6 7">
    <name type="scientific">Chelatococcus asaccharovorans</name>
    <dbReference type="NCBI Taxonomy" id="28210"/>
    <lineage>
        <taxon>Bacteria</taxon>
        <taxon>Pseudomonadati</taxon>
        <taxon>Pseudomonadota</taxon>
        <taxon>Alphaproteobacteria</taxon>
        <taxon>Hyphomicrobiales</taxon>
        <taxon>Chelatococcaceae</taxon>
        <taxon>Chelatococcus</taxon>
    </lineage>
</organism>
<dbReference type="SUPFAM" id="SSF102215">
    <property type="entry name" value="Creatininase"/>
    <property type="match status" value="1"/>
</dbReference>
<keyword evidence="4" id="KW-0862">Zinc</keyword>
<comment type="similarity">
    <text evidence="5">Belongs to the creatininase superfamily.</text>
</comment>
<dbReference type="Pfam" id="PF02633">
    <property type="entry name" value="Creatininase"/>
    <property type="match status" value="1"/>
</dbReference>
<dbReference type="GO" id="GO:0016811">
    <property type="term" value="F:hydrolase activity, acting on carbon-nitrogen (but not peptide) bonds, in linear amides"/>
    <property type="evidence" value="ECO:0007669"/>
    <property type="project" value="TreeGrafter"/>
</dbReference>
<keyword evidence="3 6" id="KW-0378">Hydrolase</keyword>
<dbReference type="GO" id="GO:0009231">
    <property type="term" value="P:riboflavin biosynthetic process"/>
    <property type="evidence" value="ECO:0007669"/>
    <property type="project" value="TreeGrafter"/>
</dbReference>
<dbReference type="RefSeq" id="WP_110377200.1">
    <property type="nucleotide sequence ID" value="NZ_CAKNFM010000006.1"/>
</dbReference>
<name>A0A2V3TXI7_9HYPH</name>
<proteinExistence type="inferred from homology"/>
<keyword evidence="2" id="KW-0479">Metal-binding</keyword>
<dbReference type="AlphaFoldDB" id="A0A2V3TXI7"/>
<evidence type="ECO:0000256" key="3">
    <source>
        <dbReference type="ARBA" id="ARBA00022801"/>
    </source>
</evidence>
<gene>
    <name evidence="6" type="ORF">C7450_11141</name>
</gene>
<evidence type="ECO:0000313" key="6">
    <source>
        <dbReference type="EMBL" id="PXW54510.1"/>
    </source>
</evidence>
<evidence type="ECO:0000256" key="5">
    <source>
        <dbReference type="ARBA" id="ARBA00024029"/>
    </source>
</evidence>
<dbReference type="OrthoDB" id="9801445at2"/>
<evidence type="ECO:0000313" key="7">
    <source>
        <dbReference type="Proteomes" id="UP000248021"/>
    </source>
</evidence>
<dbReference type="PANTHER" id="PTHR35005">
    <property type="entry name" value="3-DEHYDRO-SCYLLO-INOSOSE HYDROLASE"/>
    <property type="match status" value="1"/>
</dbReference>
<protein>
    <submittedName>
        <fullName evidence="6">Creatinine amidohydrolase</fullName>
    </submittedName>
</protein>
<dbReference type="Proteomes" id="UP000248021">
    <property type="component" value="Unassembled WGS sequence"/>
</dbReference>
<evidence type="ECO:0000256" key="4">
    <source>
        <dbReference type="ARBA" id="ARBA00022833"/>
    </source>
</evidence>
<dbReference type="EMBL" id="QJJK01000011">
    <property type="protein sequence ID" value="PXW54510.1"/>
    <property type="molecule type" value="Genomic_DNA"/>
</dbReference>
<keyword evidence="7" id="KW-1185">Reference proteome</keyword>
<accession>A0A2V3TXI7</accession>
<comment type="caution">
    <text evidence="6">The sequence shown here is derived from an EMBL/GenBank/DDBJ whole genome shotgun (WGS) entry which is preliminary data.</text>
</comment>
<dbReference type="PANTHER" id="PTHR35005:SF1">
    <property type="entry name" value="2-AMINO-5-FORMYLAMINO-6-RIBOSYLAMINOPYRIMIDIN-4(3H)-ONE 5'-MONOPHOSPHATE DEFORMYLASE"/>
    <property type="match status" value="1"/>
</dbReference>
<evidence type="ECO:0000256" key="1">
    <source>
        <dbReference type="ARBA" id="ARBA00001947"/>
    </source>
</evidence>
<dbReference type="InterPro" id="IPR003785">
    <property type="entry name" value="Creatininase/forma_Hydrolase"/>
</dbReference>
<dbReference type="GO" id="GO:0046872">
    <property type="term" value="F:metal ion binding"/>
    <property type="evidence" value="ECO:0007669"/>
    <property type="project" value="UniProtKB-KW"/>
</dbReference>
<sequence length="259" mass="27573">MLPSPFWADLTTTDFDRAAMEDVIAVLPVAAVEQHGPHLPLGTDAMIMEGYVTRIAAGLPADLSVSFLPIQSIGHSPEHLAFSGTLTLSAEAAIAAWRGIGESVYRAGCRKLVIVSSHGGNSAVVDIVAQSLRANWGLTVVTVSWQRFGYPAGLFDAEEIRHGIHGGDIETSLMLAFHPDKVRMEEAEAFPSLTAEMERDYTWLRHPRPAGFSWMAQDLNPAGVVGDAAAATAAKGEAAAAHGVAAFIALLREVQCFSL</sequence>
<reference evidence="6 7" key="1">
    <citation type="submission" date="2018-05" db="EMBL/GenBank/DDBJ databases">
        <title>Genomic Encyclopedia of Type Strains, Phase IV (KMG-IV): sequencing the most valuable type-strain genomes for metagenomic binning, comparative biology and taxonomic classification.</title>
        <authorList>
            <person name="Goeker M."/>
        </authorList>
    </citation>
    <scope>NUCLEOTIDE SEQUENCE [LARGE SCALE GENOMIC DNA]</scope>
    <source>
        <strain evidence="6 7">DSM 6462</strain>
    </source>
</reference>